<name>A0A4P9ZJX8_9FUNG</name>
<dbReference type="Proteomes" id="UP000268162">
    <property type="component" value="Unassembled WGS sequence"/>
</dbReference>
<keyword evidence="3" id="KW-0067">ATP-binding</keyword>
<dbReference type="Gene3D" id="3.40.50.300">
    <property type="entry name" value="P-loop containing nucleotide triphosphate hydrolases"/>
    <property type="match status" value="1"/>
</dbReference>
<dbReference type="GO" id="GO:0005524">
    <property type="term" value="F:ATP binding"/>
    <property type="evidence" value="ECO:0007669"/>
    <property type="project" value="UniProtKB-KW"/>
</dbReference>
<feature type="non-terminal residue" evidence="4">
    <location>
        <position position="1"/>
    </location>
</feature>
<evidence type="ECO:0000313" key="5">
    <source>
        <dbReference type="Proteomes" id="UP000268162"/>
    </source>
</evidence>
<comment type="similarity">
    <text evidence="1">Belongs to the AFG1 ATPase family.</text>
</comment>
<dbReference type="PANTHER" id="PTHR12169:SF6">
    <property type="entry name" value="AFG1-LIKE ATPASE"/>
    <property type="match status" value="1"/>
</dbReference>
<dbReference type="STRING" id="215637.A0A4P9ZJX8"/>
<dbReference type="InterPro" id="IPR027417">
    <property type="entry name" value="P-loop_NTPase"/>
</dbReference>
<dbReference type="AlphaFoldDB" id="A0A4P9ZJX8"/>
<evidence type="ECO:0000256" key="3">
    <source>
        <dbReference type="ARBA" id="ARBA00022840"/>
    </source>
</evidence>
<dbReference type="SUPFAM" id="SSF52540">
    <property type="entry name" value="P-loop containing nucleoside triphosphate hydrolases"/>
    <property type="match status" value="1"/>
</dbReference>
<evidence type="ECO:0000256" key="2">
    <source>
        <dbReference type="ARBA" id="ARBA00022741"/>
    </source>
</evidence>
<dbReference type="GO" id="GO:0005739">
    <property type="term" value="C:mitochondrion"/>
    <property type="evidence" value="ECO:0007669"/>
    <property type="project" value="TreeGrafter"/>
</dbReference>
<dbReference type="InterPro" id="IPR005654">
    <property type="entry name" value="ATPase_AFG1-like"/>
</dbReference>
<reference evidence="5" key="1">
    <citation type="journal article" date="2018" name="Nat. Microbiol.">
        <title>Leveraging single-cell genomics to expand the fungal tree of life.</title>
        <authorList>
            <person name="Ahrendt S.R."/>
            <person name="Quandt C.A."/>
            <person name="Ciobanu D."/>
            <person name="Clum A."/>
            <person name="Salamov A."/>
            <person name="Andreopoulos B."/>
            <person name="Cheng J.F."/>
            <person name="Woyke T."/>
            <person name="Pelin A."/>
            <person name="Henrissat B."/>
            <person name="Reynolds N.K."/>
            <person name="Benny G.L."/>
            <person name="Smith M.E."/>
            <person name="James T.Y."/>
            <person name="Grigoriev I.V."/>
        </authorList>
    </citation>
    <scope>NUCLEOTIDE SEQUENCE [LARGE SCALE GENOMIC DNA]</scope>
    <source>
        <strain evidence="5">RSA 468</strain>
    </source>
</reference>
<evidence type="ECO:0000256" key="1">
    <source>
        <dbReference type="ARBA" id="ARBA00010322"/>
    </source>
</evidence>
<keyword evidence="5" id="KW-1185">Reference proteome</keyword>
<accession>A0A4P9ZJX8</accession>
<dbReference type="PANTHER" id="PTHR12169">
    <property type="entry name" value="ATPASE N2B"/>
    <property type="match status" value="1"/>
</dbReference>
<dbReference type="Pfam" id="PF03969">
    <property type="entry name" value="AFG1_ATPase"/>
    <property type="match status" value="1"/>
</dbReference>
<proteinExistence type="inferred from homology"/>
<gene>
    <name evidence="4" type="ORF">BJ085DRAFT_10830</name>
</gene>
<sequence>DFIPVIAEELANEAWVLCFDEFQVTDIADAMILRRLITGLVDRGVVIITTSNRHPDDLYKNGLQRQSFLPCIELIKSHCRVVSLNSGTDYRKLERERGELYLSPLSEATQGRLEALWILVRAGQPNQVQTLHFLGRDLVIPQVANGAAQFSFYDLCAQAHSAVDYLQIARRFHTVFLTDVPRMNFTHKNEVRRLITLIDTLYENHVVLVMSAEAPAAQLFHTADEVENTNTAATGSAVNAEQRQLMDDLGLSSTQLDSPIFSGEEEIFAFQRAVSRLVEMQSKLW</sequence>
<protein>
    <submittedName>
        <fullName evidence="4">AFG1-like ATPase-domain-containing protein</fullName>
    </submittedName>
</protein>
<dbReference type="GO" id="GO:0016887">
    <property type="term" value="F:ATP hydrolysis activity"/>
    <property type="evidence" value="ECO:0007669"/>
    <property type="project" value="InterPro"/>
</dbReference>
<evidence type="ECO:0000313" key="4">
    <source>
        <dbReference type="EMBL" id="RKP33373.1"/>
    </source>
</evidence>
<keyword evidence="2" id="KW-0547">Nucleotide-binding</keyword>
<dbReference type="EMBL" id="ML003963">
    <property type="protein sequence ID" value="RKP33373.1"/>
    <property type="molecule type" value="Genomic_DNA"/>
</dbReference>
<feature type="non-terminal residue" evidence="4">
    <location>
        <position position="285"/>
    </location>
</feature>
<dbReference type="NCBIfam" id="NF040713">
    <property type="entry name" value="ZapE"/>
    <property type="match status" value="1"/>
</dbReference>
<organism evidence="4 5">
    <name type="scientific">Dimargaris cristalligena</name>
    <dbReference type="NCBI Taxonomy" id="215637"/>
    <lineage>
        <taxon>Eukaryota</taxon>
        <taxon>Fungi</taxon>
        <taxon>Fungi incertae sedis</taxon>
        <taxon>Zoopagomycota</taxon>
        <taxon>Kickxellomycotina</taxon>
        <taxon>Dimargaritomycetes</taxon>
        <taxon>Dimargaritales</taxon>
        <taxon>Dimargaritaceae</taxon>
        <taxon>Dimargaris</taxon>
    </lineage>
</organism>